<dbReference type="NCBIfam" id="NF033573">
    <property type="entry name" value="transpos_IS200"/>
    <property type="match status" value="1"/>
</dbReference>
<dbReference type="EMBL" id="DSVI01000008">
    <property type="protein sequence ID" value="HGT47739.1"/>
    <property type="molecule type" value="Genomic_DNA"/>
</dbReference>
<protein>
    <submittedName>
        <fullName evidence="2">IS200/IS605 family transposase</fullName>
    </submittedName>
</protein>
<dbReference type="Gene3D" id="3.30.70.1290">
    <property type="entry name" value="Transposase IS200-like"/>
    <property type="match status" value="1"/>
</dbReference>
<dbReference type="GO" id="GO:0003677">
    <property type="term" value="F:DNA binding"/>
    <property type="evidence" value="ECO:0007669"/>
    <property type="project" value="InterPro"/>
</dbReference>
<evidence type="ECO:0000313" key="2">
    <source>
        <dbReference type="EMBL" id="HGT47739.1"/>
    </source>
</evidence>
<sequence length="157" mass="18993">MKPGTYTQLYIHLIFAPKYRDRLLTKEIRILLNKYLSGILKNRGHKSIIVNGYLDHIHIFLGLNPKESISDLVAALKRESSRYLNEMNFYRGKFHWQDGYAAFSYGRSQINKVYNYIQNQENHHKKKTFREEYIDFMNKYGVEFKEEYLFEFFDIKE</sequence>
<dbReference type="GO" id="GO:0006313">
    <property type="term" value="P:DNA transposition"/>
    <property type="evidence" value="ECO:0007669"/>
    <property type="project" value="InterPro"/>
</dbReference>
<reference evidence="2" key="1">
    <citation type="journal article" date="2020" name="mSystems">
        <title>Genome- and Community-Level Interaction Insights into Carbon Utilization and Element Cycling Functions of Hydrothermarchaeota in Hydrothermal Sediment.</title>
        <authorList>
            <person name="Zhou Z."/>
            <person name="Liu Y."/>
            <person name="Xu W."/>
            <person name="Pan J."/>
            <person name="Luo Z.H."/>
            <person name="Li M."/>
        </authorList>
    </citation>
    <scope>NUCLEOTIDE SEQUENCE [LARGE SCALE GENOMIC DNA]</scope>
    <source>
        <strain evidence="2">SpSt-500</strain>
    </source>
</reference>
<feature type="domain" description="Transposase IS200-like" evidence="1">
    <location>
        <begin position="6"/>
        <end position="120"/>
    </location>
</feature>
<dbReference type="PANTHER" id="PTHR33360:SF2">
    <property type="entry name" value="TRANSPOSASE FOR INSERTION SEQUENCE ELEMENT IS200"/>
    <property type="match status" value="1"/>
</dbReference>
<comment type="caution">
    <text evidence="2">The sequence shown here is derived from an EMBL/GenBank/DDBJ whole genome shotgun (WGS) entry which is preliminary data.</text>
</comment>
<dbReference type="InterPro" id="IPR036515">
    <property type="entry name" value="Transposase_17_sf"/>
</dbReference>
<proteinExistence type="predicted"/>
<dbReference type="AlphaFoldDB" id="A0A832G161"/>
<evidence type="ECO:0000259" key="1">
    <source>
        <dbReference type="SMART" id="SM01321"/>
    </source>
</evidence>
<dbReference type="Pfam" id="PF01797">
    <property type="entry name" value="Y1_Tnp"/>
    <property type="match status" value="1"/>
</dbReference>
<dbReference type="SUPFAM" id="SSF143422">
    <property type="entry name" value="Transposase IS200-like"/>
    <property type="match status" value="1"/>
</dbReference>
<gene>
    <name evidence="2" type="primary">tnpA</name>
    <name evidence="2" type="ORF">ENS56_06870</name>
</gene>
<name>A0A832G161_9BACT</name>
<dbReference type="InterPro" id="IPR002686">
    <property type="entry name" value="Transposase_17"/>
</dbReference>
<organism evidence="2">
    <name type="scientific">Ignavibacterium album</name>
    <dbReference type="NCBI Taxonomy" id="591197"/>
    <lineage>
        <taxon>Bacteria</taxon>
        <taxon>Pseudomonadati</taxon>
        <taxon>Ignavibacteriota</taxon>
        <taxon>Ignavibacteria</taxon>
        <taxon>Ignavibacteriales</taxon>
        <taxon>Ignavibacteriaceae</taxon>
        <taxon>Ignavibacterium</taxon>
    </lineage>
</organism>
<dbReference type="SMART" id="SM01321">
    <property type="entry name" value="Y1_Tnp"/>
    <property type="match status" value="1"/>
</dbReference>
<dbReference type="PANTHER" id="PTHR33360">
    <property type="entry name" value="TRANSPOSASE FOR INSERTION SEQUENCE ELEMENT IS200"/>
    <property type="match status" value="1"/>
</dbReference>
<accession>A0A832G161</accession>
<dbReference type="GO" id="GO:0004803">
    <property type="term" value="F:transposase activity"/>
    <property type="evidence" value="ECO:0007669"/>
    <property type="project" value="InterPro"/>
</dbReference>